<gene>
    <name evidence="1" type="ORF">MNB_SUP05-10-107</name>
</gene>
<dbReference type="PANTHER" id="PTHR11102:SF160">
    <property type="entry name" value="ERAD-ASSOCIATED E3 UBIQUITIN-PROTEIN LIGASE COMPONENT HRD3"/>
    <property type="match status" value="1"/>
</dbReference>
<dbReference type="SMART" id="SM00671">
    <property type="entry name" value="SEL1"/>
    <property type="match status" value="1"/>
</dbReference>
<name>A0A1W1D6M1_9ZZZZ</name>
<dbReference type="SUPFAM" id="SSF81901">
    <property type="entry name" value="HCP-like"/>
    <property type="match status" value="1"/>
</dbReference>
<reference evidence="1" key="1">
    <citation type="submission" date="2016-10" db="EMBL/GenBank/DDBJ databases">
        <authorList>
            <person name="de Groot N.N."/>
        </authorList>
    </citation>
    <scope>NUCLEOTIDE SEQUENCE</scope>
</reference>
<evidence type="ECO:0008006" key="2">
    <source>
        <dbReference type="Google" id="ProtNLM"/>
    </source>
</evidence>
<dbReference type="AlphaFoldDB" id="A0A1W1D6M1"/>
<sequence>MNNYTKTLADGLSAYEQRNYKQAAEIWAVLANQGDAEAQFSLGVMFKNGIGVPQNDTEAMGWLRKSADQNHEHAKLIVDVIDRESEDNVPVPPQS</sequence>
<dbReference type="PANTHER" id="PTHR11102">
    <property type="entry name" value="SEL-1-LIKE PROTEIN"/>
    <property type="match status" value="1"/>
</dbReference>
<proteinExistence type="predicted"/>
<dbReference type="InterPro" id="IPR006597">
    <property type="entry name" value="Sel1-like"/>
</dbReference>
<dbReference type="EMBL" id="FPHQ01000055">
    <property type="protein sequence ID" value="SFV76140.1"/>
    <property type="molecule type" value="Genomic_DNA"/>
</dbReference>
<evidence type="ECO:0000313" key="1">
    <source>
        <dbReference type="EMBL" id="SFV76140.1"/>
    </source>
</evidence>
<dbReference type="InterPro" id="IPR050767">
    <property type="entry name" value="Sel1_AlgK"/>
</dbReference>
<organism evidence="1">
    <name type="scientific">hydrothermal vent metagenome</name>
    <dbReference type="NCBI Taxonomy" id="652676"/>
    <lineage>
        <taxon>unclassified sequences</taxon>
        <taxon>metagenomes</taxon>
        <taxon>ecological metagenomes</taxon>
    </lineage>
</organism>
<dbReference type="Pfam" id="PF08238">
    <property type="entry name" value="Sel1"/>
    <property type="match status" value="1"/>
</dbReference>
<accession>A0A1W1D6M1</accession>
<protein>
    <recommendedName>
        <fullName evidence="2">Sel1 repeat family protein</fullName>
    </recommendedName>
</protein>
<dbReference type="InterPro" id="IPR011990">
    <property type="entry name" value="TPR-like_helical_dom_sf"/>
</dbReference>
<dbReference type="Gene3D" id="1.25.40.10">
    <property type="entry name" value="Tetratricopeptide repeat domain"/>
    <property type="match status" value="1"/>
</dbReference>